<evidence type="ECO:0000313" key="3">
    <source>
        <dbReference type="Proteomes" id="UP000784294"/>
    </source>
</evidence>
<evidence type="ECO:0000256" key="1">
    <source>
        <dbReference type="SAM" id="MobiDB-lite"/>
    </source>
</evidence>
<keyword evidence="3" id="KW-1185">Reference proteome</keyword>
<feature type="compositionally biased region" description="Polar residues" evidence="1">
    <location>
        <begin position="33"/>
        <end position="60"/>
    </location>
</feature>
<protein>
    <submittedName>
        <fullName evidence="2">Uncharacterized protein</fullName>
    </submittedName>
</protein>
<accession>A0A448WQI4</accession>
<dbReference type="AlphaFoldDB" id="A0A448WQI4"/>
<evidence type="ECO:0000313" key="2">
    <source>
        <dbReference type="EMBL" id="VEL17634.1"/>
    </source>
</evidence>
<dbReference type="Proteomes" id="UP000784294">
    <property type="component" value="Unassembled WGS sequence"/>
</dbReference>
<comment type="caution">
    <text evidence="2">The sequence shown here is derived from an EMBL/GenBank/DDBJ whole genome shotgun (WGS) entry which is preliminary data.</text>
</comment>
<proteinExistence type="predicted"/>
<organism evidence="2 3">
    <name type="scientific">Protopolystoma xenopodis</name>
    <dbReference type="NCBI Taxonomy" id="117903"/>
    <lineage>
        <taxon>Eukaryota</taxon>
        <taxon>Metazoa</taxon>
        <taxon>Spiralia</taxon>
        <taxon>Lophotrochozoa</taxon>
        <taxon>Platyhelminthes</taxon>
        <taxon>Monogenea</taxon>
        <taxon>Polyopisthocotylea</taxon>
        <taxon>Polystomatidea</taxon>
        <taxon>Polystomatidae</taxon>
        <taxon>Protopolystoma</taxon>
    </lineage>
</organism>
<name>A0A448WQI4_9PLAT</name>
<sequence>MPSESMRLDGLLSGARAQLLQGSSYLFGPDNVKPSQRTARQVGRRQSTTYKRGANLTQPPSRGRLPV</sequence>
<reference evidence="2" key="1">
    <citation type="submission" date="2018-11" db="EMBL/GenBank/DDBJ databases">
        <authorList>
            <consortium name="Pathogen Informatics"/>
        </authorList>
    </citation>
    <scope>NUCLEOTIDE SEQUENCE</scope>
</reference>
<dbReference type="EMBL" id="CAAALY010033502">
    <property type="protein sequence ID" value="VEL17634.1"/>
    <property type="molecule type" value="Genomic_DNA"/>
</dbReference>
<gene>
    <name evidence="2" type="ORF">PXEA_LOCUS11074</name>
</gene>
<feature type="region of interest" description="Disordered" evidence="1">
    <location>
        <begin position="25"/>
        <end position="67"/>
    </location>
</feature>